<evidence type="ECO:0000313" key="1">
    <source>
        <dbReference type="Proteomes" id="UP000887580"/>
    </source>
</evidence>
<dbReference type="WBParaSite" id="PS1159_v2.g3841.t1">
    <property type="protein sequence ID" value="PS1159_v2.g3841.t1"/>
    <property type="gene ID" value="PS1159_v2.g3841"/>
</dbReference>
<dbReference type="Proteomes" id="UP000887580">
    <property type="component" value="Unplaced"/>
</dbReference>
<sequence length="183" mass="21401">MHFQFKGTLVSSEPSSPFSISDSIFSSYCKNQLPFPSLQKHVSQERRIIIQDEVDKEIQKEIQAIKAENEAPSSPAKNLQSVRRQQSAEINQKAIYQIFGREHVKYAKYESEYWEVLKSPFPSSFNMIEEYKKREKILELQLGECQCRLDEIFRRKIVAETTKSPTISFSASRKLPKMFKARR</sequence>
<organism evidence="1 2">
    <name type="scientific">Panagrolaimus sp. PS1159</name>
    <dbReference type="NCBI Taxonomy" id="55785"/>
    <lineage>
        <taxon>Eukaryota</taxon>
        <taxon>Metazoa</taxon>
        <taxon>Ecdysozoa</taxon>
        <taxon>Nematoda</taxon>
        <taxon>Chromadorea</taxon>
        <taxon>Rhabditida</taxon>
        <taxon>Tylenchina</taxon>
        <taxon>Panagrolaimomorpha</taxon>
        <taxon>Panagrolaimoidea</taxon>
        <taxon>Panagrolaimidae</taxon>
        <taxon>Panagrolaimus</taxon>
    </lineage>
</organism>
<protein>
    <submittedName>
        <fullName evidence="2">Uncharacterized protein</fullName>
    </submittedName>
</protein>
<evidence type="ECO:0000313" key="2">
    <source>
        <dbReference type="WBParaSite" id="PS1159_v2.g3841.t1"/>
    </source>
</evidence>
<accession>A0AC35GC59</accession>
<proteinExistence type="predicted"/>
<name>A0AC35GC59_9BILA</name>
<reference evidence="2" key="1">
    <citation type="submission" date="2022-11" db="UniProtKB">
        <authorList>
            <consortium name="WormBaseParasite"/>
        </authorList>
    </citation>
    <scope>IDENTIFICATION</scope>
</reference>